<proteinExistence type="predicted"/>
<evidence type="ECO:0000313" key="3">
    <source>
        <dbReference type="EMBL" id="NWJ47908.1"/>
    </source>
</evidence>
<evidence type="ECO:0000256" key="1">
    <source>
        <dbReference type="ARBA" id="ARBA00022801"/>
    </source>
</evidence>
<dbReference type="PANTHER" id="PTHR43540">
    <property type="entry name" value="PEROXYUREIDOACRYLATE/UREIDOACRYLATE AMIDOHYDROLASE-RELATED"/>
    <property type="match status" value="1"/>
</dbReference>
<dbReference type="RefSeq" id="WP_341471684.1">
    <property type="nucleotide sequence ID" value="NZ_CP128400.1"/>
</dbReference>
<reference evidence="4" key="2">
    <citation type="journal article" date="2024" name="Nature">
        <title>Anoxygenic phototroph of the Chloroflexota uses a type I reaction centre.</title>
        <authorList>
            <person name="Tsuji J.M."/>
            <person name="Shaw N.A."/>
            <person name="Nagashima S."/>
            <person name="Venkiteswaran J.J."/>
            <person name="Schiff S.L."/>
            <person name="Watanabe T."/>
            <person name="Fukui M."/>
            <person name="Hanada S."/>
            <person name="Tank M."/>
            <person name="Neufeld J.D."/>
        </authorList>
    </citation>
    <scope>NUCLEOTIDE SEQUENCE</scope>
    <source>
        <strain evidence="4">L227-S17</strain>
    </source>
</reference>
<dbReference type="GO" id="GO:0016787">
    <property type="term" value="F:hydrolase activity"/>
    <property type="evidence" value="ECO:0007669"/>
    <property type="project" value="UniProtKB-KW"/>
</dbReference>
<evidence type="ECO:0000313" key="5">
    <source>
        <dbReference type="Proteomes" id="UP000521676"/>
    </source>
</evidence>
<feature type="domain" description="Isochorismatase-like" evidence="2">
    <location>
        <begin position="5"/>
        <end position="146"/>
    </location>
</feature>
<sequence length="174" mass="18846">MSQTTALLIIDAQLNMFDENHPIYKAEGLLQNLQTLISKASKAAIPVFFVQNNGGVNEPDEPSTPGWLIHPALAPSNNDNLIQKTTENAFYQTSLKQKLDELAVKRLVIAGMQTDFCVNATTRGAVALGYEVILVSDAHSTFDSSNLSASQIIDQHNVAFGKLGKLLTTSQVGF</sequence>
<evidence type="ECO:0000313" key="4">
    <source>
        <dbReference type="EMBL" id="WJW69812.1"/>
    </source>
</evidence>
<dbReference type="Gene3D" id="3.40.50.850">
    <property type="entry name" value="Isochorismatase-like"/>
    <property type="match status" value="1"/>
</dbReference>
<dbReference type="EMBL" id="CP128400">
    <property type="protein sequence ID" value="WJW69812.1"/>
    <property type="molecule type" value="Genomic_DNA"/>
</dbReference>
<dbReference type="InterPro" id="IPR036380">
    <property type="entry name" value="Isochorismatase-like_sf"/>
</dbReference>
<gene>
    <name evidence="3" type="ORF">HXX08_18805</name>
    <name evidence="4" type="ORF">OZ401_003442</name>
</gene>
<evidence type="ECO:0000313" key="6">
    <source>
        <dbReference type="Proteomes" id="UP001431572"/>
    </source>
</evidence>
<dbReference type="PANTHER" id="PTHR43540:SF14">
    <property type="entry name" value="ISOCHORISMATASE"/>
    <property type="match status" value="1"/>
</dbReference>
<dbReference type="EMBL" id="JACATZ010000003">
    <property type="protein sequence ID" value="NWJ47908.1"/>
    <property type="molecule type" value="Genomic_DNA"/>
</dbReference>
<dbReference type="CDD" id="cd01014">
    <property type="entry name" value="nicotinamidase_related"/>
    <property type="match status" value="1"/>
</dbReference>
<organism evidence="3 5">
    <name type="scientific">Candidatus Chlorohelix allophototropha</name>
    <dbReference type="NCBI Taxonomy" id="3003348"/>
    <lineage>
        <taxon>Bacteria</taxon>
        <taxon>Bacillati</taxon>
        <taxon>Chloroflexota</taxon>
        <taxon>Chloroflexia</taxon>
        <taxon>Candidatus Chloroheliales</taxon>
        <taxon>Candidatus Chloroheliaceae</taxon>
        <taxon>Candidatus Chlorohelix</taxon>
    </lineage>
</organism>
<reference evidence="3 5" key="1">
    <citation type="submission" date="2020-06" db="EMBL/GenBank/DDBJ databases">
        <title>Anoxygenic phototrophic Chloroflexota member uses a Type I reaction center.</title>
        <authorList>
            <person name="Tsuji J.M."/>
            <person name="Shaw N.A."/>
            <person name="Nagashima S."/>
            <person name="Venkiteswaran J."/>
            <person name="Schiff S.L."/>
            <person name="Hanada S."/>
            <person name="Tank M."/>
            <person name="Neufeld J.D."/>
        </authorList>
    </citation>
    <scope>NUCLEOTIDE SEQUENCE [LARGE SCALE GENOMIC DNA]</scope>
    <source>
        <strain evidence="3">L227-S17</strain>
    </source>
</reference>
<name>A0A8T7M714_9CHLR</name>
<keyword evidence="6" id="KW-1185">Reference proteome</keyword>
<dbReference type="Proteomes" id="UP000521676">
    <property type="component" value="Unassembled WGS sequence"/>
</dbReference>
<evidence type="ECO:0000259" key="2">
    <source>
        <dbReference type="Pfam" id="PF00857"/>
    </source>
</evidence>
<keyword evidence="1 3" id="KW-0378">Hydrolase</keyword>
<accession>A0A8T7M714</accession>
<dbReference type="Pfam" id="PF00857">
    <property type="entry name" value="Isochorismatase"/>
    <property type="match status" value="1"/>
</dbReference>
<dbReference type="AlphaFoldDB" id="A0A8T7M714"/>
<dbReference type="InterPro" id="IPR000868">
    <property type="entry name" value="Isochorismatase-like_dom"/>
</dbReference>
<dbReference type="InterPro" id="IPR050272">
    <property type="entry name" value="Isochorismatase-like_hydrls"/>
</dbReference>
<protein>
    <submittedName>
        <fullName evidence="3">Cysteine hydrolase</fullName>
    </submittedName>
</protein>
<dbReference type="SUPFAM" id="SSF52499">
    <property type="entry name" value="Isochorismatase-like hydrolases"/>
    <property type="match status" value="1"/>
</dbReference>
<dbReference type="Proteomes" id="UP001431572">
    <property type="component" value="Chromosome 2"/>
</dbReference>